<dbReference type="GeneID" id="93950174"/>
<dbReference type="EMBL" id="JAANXN010000008">
    <property type="protein sequence ID" value="MDF8371372.1"/>
    <property type="molecule type" value="Genomic_DNA"/>
</dbReference>
<dbReference type="PRINTS" id="PR00455">
    <property type="entry name" value="HTHTETR"/>
</dbReference>
<dbReference type="Proteomes" id="UP001215461">
    <property type="component" value="Unassembled WGS sequence"/>
</dbReference>
<sequence length="190" mass="21303">MRQRDENKISALSKAAIDLVAEQGIINLSINKMAKRAGVSVATAYVYYDNKADLLGKLFQQVQNLLINNMTMPAVDLPIKEQFALILRQYAARFRNNVKEVEFLAAMLANPQFLPSDLQNSGSLLNNELLTVITQAYRQKLLVTGSVDLIVAQTIQPMQWLLQSRIQNGLTVSDAEIEEFITMATRAIFK</sequence>
<dbReference type="SUPFAM" id="SSF46689">
    <property type="entry name" value="Homeodomain-like"/>
    <property type="match status" value="1"/>
</dbReference>
<accession>A0A4Q7IVG2</accession>
<comment type="caution">
    <text evidence="4">The sequence shown here is derived from an EMBL/GenBank/DDBJ whole genome shotgun (WGS) entry which is preliminary data.</text>
</comment>
<dbReference type="PROSITE" id="PS50977">
    <property type="entry name" value="HTH_TETR_2"/>
    <property type="match status" value="1"/>
</dbReference>
<dbReference type="GO" id="GO:0003677">
    <property type="term" value="F:DNA binding"/>
    <property type="evidence" value="ECO:0007669"/>
    <property type="project" value="UniProtKB-UniRule"/>
</dbReference>
<gene>
    <name evidence="4" type="ORF">G9403_06910</name>
</gene>
<evidence type="ECO:0000313" key="4">
    <source>
        <dbReference type="EMBL" id="MDF8371372.1"/>
    </source>
</evidence>
<keyword evidence="1 2" id="KW-0238">DNA-binding</keyword>
<dbReference type="AlphaFoldDB" id="A0A4Q7IVG2"/>
<feature type="DNA-binding region" description="H-T-H motif" evidence="2">
    <location>
        <begin position="29"/>
        <end position="48"/>
    </location>
</feature>
<protein>
    <submittedName>
        <fullName evidence="4">TetR/AcrR family transcriptional regulator</fullName>
    </submittedName>
</protein>
<dbReference type="InterPro" id="IPR009057">
    <property type="entry name" value="Homeodomain-like_sf"/>
</dbReference>
<evidence type="ECO:0000256" key="2">
    <source>
        <dbReference type="PROSITE-ProRule" id="PRU00335"/>
    </source>
</evidence>
<dbReference type="PANTHER" id="PTHR43479:SF11">
    <property type="entry name" value="ACREF_ENVCD OPERON REPRESSOR-RELATED"/>
    <property type="match status" value="1"/>
</dbReference>
<reference evidence="4 5" key="1">
    <citation type="submission" date="2020-03" db="EMBL/GenBank/DDBJ databases">
        <title>Comparative genomics of Weissella paramesenteroides.</title>
        <authorList>
            <person name="Kant R."/>
            <person name="Takala T."/>
            <person name="Saris P."/>
        </authorList>
    </citation>
    <scope>NUCLEOTIDE SEQUENCE [LARGE SCALE GENOMIC DNA]</scope>
    <source>
        <strain evidence="4 5">SJ27-4</strain>
    </source>
</reference>
<evidence type="ECO:0000256" key="1">
    <source>
        <dbReference type="ARBA" id="ARBA00023125"/>
    </source>
</evidence>
<organism evidence="4 5">
    <name type="scientific">Weissella paramesenteroides</name>
    <name type="common">Leuconostoc paramesenteroides</name>
    <dbReference type="NCBI Taxonomy" id="1249"/>
    <lineage>
        <taxon>Bacteria</taxon>
        <taxon>Bacillati</taxon>
        <taxon>Bacillota</taxon>
        <taxon>Bacilli</taxon>
        <taxon>Lactobacillales</taxon>
        <taxon>Lactobacillaceae</taxon>
        <taxon>Weissella</taxon>
    </lineage>
</organism>
<proteinExistence type="predicted"/>
<evidence type="ECO:0000259" key="3">
    <source>
        <dbReference type="PROSITE" id="PS50977"/>
    </source>
</evidence>
<dbReference type="RefSeq" id="WP_002827324.1">
    <property type="nucleotide sequence ID" value="NZ_CABKOP010000013.1"/>
</dbReference>
<dbReference type="InterPro" id="IPR001647">
    <property type="entry name" value="HTH_TetR"/>
</dbReference>
<name>A0A4Q7IVG2_WEIPA</name>
<dbReference type="PANTHER" id="PTHR43479">
    <property type="entry name" value="ACREF/ENVCD OPERON REPRESSOR-RELATED"/>
    <property type="match status" value="1"/>
</dbReference>
<dbReference type="Gene3D" id="1.10.357.10">
    <property type="entry name" value="Tetracycline Repressor, domain 2"/>
    <property type="match status" value="1"/>
</dbReference>
<feature type="domain" description="HTH tetR-type" evidence="3">
    <location>
        <begin position="6"/>
        <end position="66"/>
    </location>
</feature>
<dbReference type="InterPro" id="IPR050624">
    <property type="entry name" value="HTH-type_Tx_Regulator"/>
</dbReference>
<dbReference type="Pfam" id="PF00440">
    <property type="entry name" value="TetR_N"/>
    <property type="match status" value="1"/>
</dbReference>
<evidence type="ECO:0000313" key="5">
    <source>
        <dbReference type="Proteomes" id="UP001215461"/>
    </source>
</evidence>
<dbReference type="KEGG" id="wpa:CO680_04185"/>